<dbReference type="PROSITE" id="PS00061">
    <property type="entry name" value="ADH_SHORT"/>
    <property type="match status" value="1"/>
</dbReference>
<keyword evidence="5" id="KW-1185">Reference proteome</keyword>
<organism evidence="4 5">
    <name type="scientific">Amycolatopsis japonica</name>
    <dbReference type="NCBI Taxonomy" id="208439"/>
    <lineage>
        <taxon>Bacteria</taxon>
        <taxon>Bacillati</taxon>
        <taxon>Actinomycetota</taxon>
        <taxon>Actinomycetes</taxon>
        <taxon>Pseudonocardiales</taxon>
        <taxon>Pseudonocardiaceae</taxon>
        <taxon>Amycolatopsis</taxon>
        <taxon>Amycolatopsis japonica group</taxon>
    </lineage>
</organism>
<evidence type="ECO:0000256" key="2">
    <source>
        <dbReference type="ARBA" id="ARBA00023002"/>
    </source>
</evidence>
<comment type="similarity">
    <text evidence="1">Belongs to the short-chain dehydrogenases/reductases (SDR) family.</text>
</comment>
<dbReference type="PRINTS" id="PR00081">
    <property type="entry name" value="GDHRDH"/>
</dbReference>
<dbReference type="STRING" id="208439.AJAP_23745"/>
<reference evidence="4 5" key="1">
    <citation type="journal article" date="2014" name="J. Biotechnol.">
        <title>Complete genome sequence of the actinobacterium Amycolatopsis japonica MG417-CF17(T) (=DSM 44213T) producing (S,S)-N,N'-ethylenediaminedisuccinic acid.</title>
        <authorList>
            <person name="Stegmann E."/>
            <person name="Albersmeier A."/>
            <person name="Spohn M."/>
            <person name="Gert H."/>
            <person name="Weber T."/>
            <person name="Wohlleben W."/>
            <person name="Kalinowski J."/>
            <person name="Ruckert C."/>
        </authorList>
    </citation>
    <scope>NUCLEOTIDE SEQUENCE [LARGE SCALE GENOMIC DNA]</scope>
    <source>
        <strain evidence="5">MG417-CF17 (DSM 44213)</strain>
    </source>
</reference>
<dbReference type="InterPro" id="IPR036291">
    <property type="entry name" value="NAD(P)-bd_dom_sf"/>
</dbReference>
<dbReference type="KEGG" id="aja:AJAP_23745"/>
<proteinExistence type="inferred from homology"/>
<dbReference type="PANTHER" id="PTHR24321">
    <property type="entry name" value="DEHYDROGENASES, SHORT CHAIN"/>
    <property type="match status" value="1"/>
</dbReference>
<dbReference type="GO" id="GO:0016491">
    <property type="term" value="F:oxidoreductase activity"/>
    <property type="evidence" value="ECO:0007669"/>
    <property type="project" value="UniProtKB-KW"/>
</dbReference>
<dbReference type="PANTHER" id="PTHR24321:SF11">
    <property type="entry name" value="BLR0893 PROTEIN"/>
    <property type="match status" value="1"/>
</dbReference>
<name>A0A075UX95_9PSEU</name>
<dbReference type="FunFam" id="3.40.50.720:FF:000084">
    <property type="entry name" value="Short-chain dehydrogenase reductase"/>
    <property type="match status" value="1"/>
</dbReference>
<dbReference type="SUPFAM" id="SSF51735">
    <property type="entry name" value="NAD(P)-binding Rossmann-fold domains"/>
    <property type="match status" value="1"/>
</dbReference>
<feature type="domain" description="Ketoreductase" evidence="3">
    <location>
        <begin position="19"/>
        <end position="200"/>
    </location>
</feature>
<dbReference type="HOGENOM" id="CLU_010194_1_0_11"/>
<keyword evidence="2" id="KW-0560">Oxidoreductase</keyword>
<dbReference type="NCBIfam" id="NF005559">
    <property type="entry name" value="PRK07231.1"/>
    <property type="match status" value="1"/>
</dbReference>
<dbReference type="Pfam" id="PF13561">
    <property type="entry name" value="adh_short_C2"/>
    <property type="match status" value="1"/>
</dbReference>
<dbReference type="AlphaFoldDB" id="A0A075UX95"/>
<dbReference type="Proteomes" id="UP000028492">
    <property type="component" value="Chromosome"/>
</dbReference>
<gene>
    <name evidence="4" type="ORF">AJAP_23745</name>
</gene>
<dbReference type="SMART" id="SM00822">
    <property type="entry name" value="PKS_KR"/>
    <property type="match status" value="1"/>
</dbReference>
<protein>
    <submittedName>
        <fullName evidence="4">Short-chain dehydrogenase</fullName>
    </submittedName>
</protein>
<dbReference type="PRINTS" id="PR00080">
    <property type="entry name" value="SDRFAMILY"/>
</dbReference>
<evidence type="ECO:0000256" key="1">
    <source>
        <dbReference type="ARBA" id="ARBA00006484"/>
    </source>
</evidence>
<dbReference type="CDD" id="cd05233">
    <property type="entry name" value="SDR_c"/>
    <property type="match status" value="1"/>
</dbReference>
<evidence type="ECO:0000259" key="3">
    <source>
        <dbReference type="SMART" id="SM00822"/>
    </source>
</evidence>
<dbReference type="InterPro" id="IPR020904">
    <property type="entry name" value="Sc_DH/Rdtase_CS"/>
</dbReference>
<evidence type="ECO:0000313" key="4">
    <source>
        <dbReference type="EMBL" id="AIG77598.1"/>
    </source>
</evidence>
<dbReference type="InterPro" id="IPR057326">
    <property type="entry name" value="KR_dom"/>
</dbReference>
<evidence type="ECO:0000313" key="5">
    <source>
        <dbReference type="Proteomes" id="UP000028492"/>
    </source>
</evidence>
<dbReference type="EMBL" id="CP008953">
    <property type="protein sequence ID" value="AIG77598.1"/>
    <property type="molecule type" value="Genomic_DNA"/>
</dbReference>
<accession>A0A075UX95</accession>
<dbReference type="Gene3D" id="3.40.50.720">
    <property type="entry name" value="NAD(P)-binding Rossmann-like Domain"/>
    <property type="match status" value="1"/>
</dbReference>
<dbReference type="eggNOG" id="COG1028">
    <property type="taxonomic scope" value="Bacteria"/>
</dbReference>
<dbReference type="InterPro" id="IPR002347">
    <property type="entry name" value="SDR_fam"/>
</dbReference>
<sequence>MERSDQKVVTTVGKRFNGKVVLVTGGGSGIGRATAAAFAREGAQVVVSGRDGEKLRQTVKEIEADGGTADAVTADVSVGSEVERLVAETVRRYGKLDVAFNNAGVLGSPAPTADLDEDGFDAVVRTNLTGTWLSMKHEIAQMRKGGGGAIVNMSSNVGSHHRLPGMAAYAASKAAVDVLTRTAARDHIAEGIRINAVSPGATDTGMSFRPGESEADRAARLGAVIPLGRIGAVEEIAAAVLWLASDESAYVVGHDIVLDGGASA</sequence>